<accession>A0A0A9C8B8</accession>
<dbReference type="AlphaFoldDB" id="A0A0A9C8B8"/>
<sequence length="44" mass="4499">MSCSAPPPPTSSLVNVSAATAVSDPATIGSRGQRQQQRKCKSVV</sequence>
<protein>
    <submittedName>
        <fullName evidence="1">Uncharacterized protein</fullName>
    </submittedName>
</protein>
<organism evidence="1">
    <name type="scientific">Arundo donax</name>
    <name type="common">Giant reed</name>
    <name type="synonym">Donax arundinaceus</name>
    <dbReference type="NCBI Taxonomy" id="35708"/>
    <lineage>
        <taxon>Eukaryota</taxon>
        <taxon>Viridiplantae</taxon>
        <taxon>Streptophyta</taxon>
        <taxon>Embryophyta</taxon>
        <taxon>Tracheophyta</taxon>
        <taxon>Spermatophyta</taxon>
        <taxon>Magnoliopsida</taxon>
        <taxon>Liliopsida</taxon>
        <taxon>Poales</taxon>
        <taxon>Poaceae</taxon>
        <taxon>PACMAD clade</taxon>
        <taxon>Arundinoideae</taxon>
        <taxon>Arundineae</taxon>
        <taxon>Arundo</taxon>
    </lineage>
</organism>
<proteinExistence type="predicted"/>
<evidence type="ECO:0000313" key="1">
    <source>
        <dbReference type="EMBL" id="JAD70698.1"/>
    </source>
</evidence>
<reference evidence="1" key="1">
    <citation type="submission" date="2014-09" db="EMBL/GenBank/DDBJ databases">
        <authorList>
            <person name="Magalhaes I.L.F."/>
            <person name="Oliveira U."/>
            <person name="Santos F.R."/>
            <person name="Vidigal T.H.D.A."/>
            <person name="Brescovit A.D."/>
            <person name="Santos A.J."/>
        </authorList>
    </citation>
    <scope>NUCLEOTIDE SEQUENCE</scope>
    <source>
        <tissue evidence="1">Shoot tissue taken approximately 20 cm above the soil surface</tissue>
    </source>
</reference>
<name>A0A0A9C8B8_ARUDO</name>
<reference evidence="1" key="2">
    <citation type="journal article" date="2015" name="Data Brief">
        <title>Shoot transcriptome of the giant reed, Arundo donax.</title>
        <authorList>
            <person name="Barrero R.A."/>
            <person name="Guerrero F.D."/>
            <person name="Moolhuijzen P."/>
            <person name="Goolsby J.A."/>
            <person name="Tidwell J."/>
            <person name="Bellgard S.E."/>
            <person name="Bellgard M.I."/>
        </authorList>
    </citation>
    <scope>NUCLEOTIDE SEQUENCE</scope>
    <source>
        <tissue evidence="1">Shoot tissue taken approximately 20 cm above the soil surface</tissue>
    </source>
</reference>
<dbReference type="EMBL" id="GBRH01227197">
    <property type="protein sequence ID" value="JAD70698.1"/>
    <property type="molecule type" value="Transcribed_RNA"/>
</dbReference>